<dbReference type="InterPro" id="IPR018389">
    <property type="entry name" value="DctP_fam"/>
</dbReference>
<dbReference type="NCBIfam" id="TIGR00787">
    <property type="entry name" value="dctP"/>
    <property type="match status" value="1"/>
</dbReference>
<accession>A0A6N9YNH9</accession>
<keyword evidence="2" id="KW-0813">Transport</keyword>
<keyword evidence="3 4" id="KW-0732">Signal</keyword>
<gene>
    <name evidence="5" type="ORF">G1H11_14525</name>
</gene>
<dbReference type="InterPro" id="IPR004682">
    <property type="entry name" value="TRAP_DctP"/>
</dbReference>
<dbReference type="InterPro" id="IPR038404">
    <property type="entry name" value="TRAP_DctP_sf"/>
</dbReference>
<reference evidence="5 6" key="1">
    <citation type="submission" date="2020-02" db="EMBL/GenBank/DDBJ databases">
        <authorList>
            <person name="Li X.-J."/>
            <person name="Feng X.-M."/>
        </authorList>
    </citation>
    <scope>NUCLEOTIDE SEQUENCE [LARGE SCALE GENOMIC DNA]</scope>
    <source>
        <strain evidence="5 6">CGMCC 4.7225</strain>
    </source>
</reference>
<dbReference type="SUPFAM" id="SSF53850">
    <property type="entry name" value="Periplasmic binding protein-like II"/>
    <property type="match status" value="1"/>
</dbReference>
<feature type="signal peptide" evidence="4">
    <location>
        <begin position="1"/>
        <end position="22"/>
    </location>
</feature>
<dbReference type="PANTHER" id="PTHR33376:SF7">
    <property type="entry name" value="C4-DICARBOXYLATE-BINDING PROTEIN DCTB"/>
    <property type="match status" value="1"/>
</dbReference>
<evidence type="ECO:0000313" key="6">
    <source>
        <dbReference type="Proteomes" id="UP000469185"/>
    </source>
</evidence>
<dbReference type="RefSeq" id="WP_163819307.1">
    <property type="nucleotide sequence ID" value="NZ_JAAGOB010000007.1"/>
</dbReference>
<evidence type="ECO:0000256" key="1">
    <source>
        <dbReference type="ARBA" id="ARBA00009023"/>
    </source>
</evidence>
<dbReference type="Proteomes" id="UP000469185">
    <property type="component" value="Unassembled WGS sequence"/>
</dbReference>
<dbReference type="PROSITE" id="PS51257">
    <property type="entry name" value="PROKAR_LIPOPROTEIN"/>
    <property type="match status" value="1"/>
</dbReference>
<evidence type="ECO:0000256" key="4">
    <source>
        <dbReference type="SAM" id="SignalP"/>
    </source>
</evidence>
<dbReference type="AlphaFoldDB" id="A0A6N9YNH9"/>
<proteinExistence type="inferred from homology"/>
<evidence type="ECO:0000313" key="5">
    <source>
        <dbReference type="EMBL" id="NED96522.1"/>
    </source>
</evidence>
<name>A0A6N9YNH9_9ACTN</name>
<comment type="similarity">
    <text evidence="1">Belongs to the bacterial solute-binding protein 7 family.</text>
</comment>
<dbReference type="PANTHER" id="PTHR33376">
    <property type="match status" value="1"/>
</dbReference>
<dbReference type="Pfam" id="PF03480">
    <property type="entry name" value="DctP"/>
    <property type="match status" value="1"/>
</dbReference>
<comment type="caution">
    <text evidence="5">The sequence shown here is derived from an EMBL/GenBank/DDBJ whole genome shotgun (WGS) entry which is preliminary data.</text>
</comment>
<dbReference type="GO" id="GO:0030288">
    <property type="term" value="C:outer membrane-bounded periplasmic space"/>
    <property type="evidence" value="ECO:0007669"/>
    <property type="project" value="InterPro"/>
</dbReference>
<dbReference type="Gene3D" id="3.40.190.170">
    <property type="entry name" value="Bacterial extracellular solute-binding protein, family 7"/>
    <property type="match status" value="1"/>
</dbReference>
<feature type="chain" id="PRO_5038611728" evidence="4">
    <location>
        <begin position="23"/>
        <end position="341"/>
    </location>
</feature>
<evidence type="ECO:0000256" key="2">
    <source>
        <dbReference type="ARBA" id="ARBA00022448"/>
    </source>
</evidence>
<dbReference type="GO" id="GO:0055085">
    <property type="term" value="P:transmembrane transport"/>
    <property type="evidence" value="ECO:0007669"/>
    <property type="project" value="InterPro"/>
</dbReference>
<sequence>MTKRFLSNTAAGVALTLSAVLAGCGGSNDDTEGGGEVSLRFSTILAPDDIATGAINRFAELVEENTSGAVEIQVFSSGSLYDQNAEQSALLRGDLDMTFAGPQWVADRVPAAEIVSTPYVISDAEHLYRVMDGPPGEQLFELVREEMGIRPLTTLYIGTRQLSLRDGSREVRTPADLDGVKLRVPDRDNWLYMGRALGAEPTPVAFGEVYLALQTGTIDAQETPLPLTYASKLHEVTEQVVLSSHVADSVWPTINEDVWQGLDPGHQDAIVDAWRTARDEATAETLALESDLARQFEEAGLRVYEPDVDAFREHVLGTYLQDESITERWLPDMYDQIESLR</sequence>
<evidence type="ECO:0000256" key="3">
    <source>
        <dbReference type="ARBA" id="ARBA00022729"/>
    </source>
</evidence>
<dbReference type="NCBIfam" id="NF037995">
    <property type="entry name" value="TRAP_S1"/>
    <property type="match status" value="1"/>
</dbReference>
<protein>
    <submittedName>
        <fullName evidence="5">DctP family TRAP transporter solute-binding subunit</fullName>
    </submittedName>
</protein>
<organism evidence="5 6">
    <name type="scientific">Phytoactinopolyspora alkaliphila</name>
    <dbReference type="NCBI Taxonomy" id="1783498"/>
    <lineage>
        <taxon>Bacteria</taxon>
        <taxon>Bacillati</taxon>
        <taxon>Actinomycetota</taxon>
        <taxon>Actinomycetes</taxon>
        <taxon>Jiangellales</taxon>
        <taxon>Jiangellaceae</taxon>
        <taxon>Phytoactinopolyspora</taxon>
    </lineage>
</organism>
<dbReference type="EMBL" id="JAAGOB010000007">
    <property type="protein sequence ID" value="NED96522.1"/>
    <property type="molecule type" value="Genomic_DNA"/>
</dbReference>
<keyword evidence="6" id="KW-1185">Reference proteome</keyword>